<feature type="transmembrane region" description="Helical" evidence="1">
    <location>
        <begin position="6"/>
        <end position="24"/>
    </location>
</feature>
<dbReference type="KEGG" id="sins:PW252_04425"/>
<gene>
    <name evidence="2" type="ORF">PW252_04425</name>
</gene>
<protein>
    <submittedName>
        <fullName evidence="2">DUF2304 domain-containing protein</fullName>
    </submittedName>
</protein>
<sequence>MALQFQLLLIVTAVLTSAVILLNIRKSNIQIEDSIFWFFFSGILVIFALVPQAIGQLSDWIGIESPANFVFLAIIFLLIVNQYRMTLKQAKLELKLKDLIQYIAIETKK</sequence>
<keyword evidence="1" id="KW-1133">Transmembrane helix</keyword>
<name>A0AA96VMG1_9STRE</name>
<organism evidence="2">
    <name type="scientific">Streptococcus iners</name>
    <dbReference type="NCBI Taxonomy" id="3028084"/>
    <lineage>
        <taxon>Bacteria</taxon>
        <taxon>Bacillati</taxon>
        <taxon>Bacillota</taxon>
        <taxon>Bacilli</taxon>
        <taxon>Lactobacillales</taxon>
        <taxon>Streptococcaceae</taxon>
        <taxon>Streptococcus</taxon>
    </lineage>
</organism>
<evidence type="ECO:0000313" key="2">
    <source>
        <dbReference type="EMBL" id="WNY51898.1"/>
    </source>
</evidence>
<accession>A0AA96VMG1</accession>
<feature type="transmembrane region" description="Helical" evidence="1">
    <location>
        <begin position="60"/>
        <end position="80"/>
    </location>
</feature>
<reference evidence="2" key="1">
    <citation type="submission" date="2023-02" db="EMBL/GenBank/DDBJ databases">
        <title>Streptococcus sp. Genome Sequencing and Assembly.</title>
        <authorList>
            <person name="Shore S.M."/>
            <person name="Nicholson T.L."/>
        </authorList>
    </citation>
    <scope>NUCLEOTIDE SEQUENCE</scope>
    <source>
        <strain evidence="2">29887</strain>
    </source>
</reference>
<dbReference type="InterPro" id="IPR019277">
    <property type="entry name" value="DUF2304"/>
</dbReference>
<dbReference type="EMBL" id="CP118735">
    <property type="protein sequence ID" value="WNY51898.1"/>
    <property type="molecule type" value="Genomic_DNA"/>
</dbReference>
<dbReference type="Pfam" id="PF10066">
    <property type="entry name" value="DUF2304"/>
    <property type="match status" value="1"/>
</dbReference>
<feature type="transmembrane region" description="Helical" evidence="1">
    <location>
        <begin position="36"/>
        <end position="54"/>
    </location>
</feature>
<evidence type="ECO:0000256" key="1">
    <source>
        <dbReference type="SAM" id="Phobius"/>
    </source>
</evidence>
<keyword evidence="1" id="KW-0812">Transmembrane</keyword>
<dbReference type="RefSeq" id="WP_248049572.1">
    <property type="nucleotide sequence ID" value="NZ_CP118735.1"/>
</dbReference>
<keyword evidence="1" id="KW-0472">Membrane</keyword>
<dbReference type="AlphaFoldDB" id="A0AA96VMG1"/>
<proteinExistence type="predicted"/>